<evidence type="ECO:0000313" key="2">
    <source>
        <dbReference type="Proteomes" id="UP000253597"/>
    </source>
</evidence>
<sequence>MEVEYLEKEPYITLSELQTFKSELGAKLIKQRDEDGVIDIEEAVTAGQITLVDRLMVKAQKRK</sequence>
<dbReference type="Proteomes" id="UP000253597">
    <property type="component" value="Unassembled WGS sequence"/>
</dbReference>
<comment type="caution">
    <text evidence="1">The sequence shown here is derived from an EMBL/GenBank/DDBJ whole genome shotgun (WGS) entry which is preliminary data.</text>
</comment>
<dbReference type="EMBL" id="QNGD03000023">
    <property type="protein sequence ID" value="RWQ69820.1"/>
    <property type="molecule type" value="Genomic_DNA"/>
</dbReference>
<reference evidence="1 2" key="1">
    <citation type="submission" date="2019-01" db="EMBL/GenBank/DDBJ databases">
        <title>Draft genome sequence of heavy metal resistant Bacillus cereus NWUAB01.</title>
        <authorList>
            <person name="Babalola O."/>
            <person name="Aremu B.R."/>
            <person name="Ayangbenro A.S."/>
        </authorList>
    </citation>
    <scope>NUCLEOTIDE SEQUENCE [LARGE SCALE GENOMIC DNA]</scope>
    <source>
        <strain evidence="1 2">NWUAB01</strain>
    </source>
</reference>
<evidence type="ECO:0000313" key="1">
    <source>
        <dbReference type="EMBL" id="RWQ69820.1"/>
    </source>
</evidence>
<protein>
    <submittedName>
        <fullName evidence="1">Uncharacterized protein</fullName>
    </submittedName>
</protein>
<accession>A0A9X8IU69</accession>
<name>A0A9X8IU69_BACCE</name>
<proteinExistence type="predicted"/>
<gene>
    <name evidence="1" type="ORF">DR116_0029555</name>
</gene>
<dbReference type="AlphaFoldDB" id="A0A9X8IU69"/>
<organism evidence="1 2">
    <name type="scientific">Bacillus cereus</name>
    <dbReference type="NCBI Taxonomy" id="1396"/>
    <lineage>
        <taxon>Bacteria</taxon>
        <taxon>Bacillati</taxon>
        <taxon>Bacillota</taxon>
        <taxon>Bacilli</taxon>
        <taxon>Bacillales</taxon>
        <taxon>Bacillaceae</taxon>
        <taxon>Bacillus</taxon>
        <taxon>Bacillus cereus group</taxon>
    </lineage>
</organism>